<name>A0A1B9B8D6_9BACI</name>
<proteinExistence type="predicted"/>
<sequence>MRRIFVVELIKIYIGEPVALDLLGKKELSGILVDFGSEVLILYRQDEYFYIPLFHIRGIRSLSKEEADTLTQPDKLTEISLTEELSLKKVLEAAKGVFLEINVTAAQPFHGYITNILDDYVVFFSPTYQTMLIPFQHIKWLIPYPPASHPYGFKNTILPATSTAKSFARTFASQIEKMAGAFITCNVGEKESKSGKLLSKGNHFVHLLTAKERQIHISIPHIKNIICP</sequence>
<organism evidence="1 2">
    <name type="scientific">Pseudobacillus wudalianchiensis</name>
    <dbReference type="NCBI Taxonomy" id="1743143"/>
    <lineage>
        <taxon>Bacteria</taxon>
        <taxon>Bacillati</taxon>
        <taxon>Bacillota</taxon>
        <taxon>Bacilli</taxon>
        <taxon>Bacillales</taxon>
        <taxon>Bacillaceae</taxon>
        <taxon>Pseudobacillus</taxon>
    </lineage>
</organism>
<dbReference type="Proteomes" id="UP000092578">
    <property type="component" value="Unassembled WGS sequence"/>
</dbReference>
<evidence type="ECO:0008006" key="3">
    <source>
        <dbReference type="Google" id="ProtNLM"/>
    </source>
</evidence>
<comment type="caution">
    <text evidence="1">The sequence shown here is derived from an EMBL/GenBank/DDBJ whole genome shotgun (WGS) entry which is preliminary data.</text>
</comment>
<protein>
    <recommendedName>
        <fullName evidence="3">DUF2642 domain-containing protein</fullName>
    </recommendedName>
</protein>
<accession>A0A1B9B8D6</accession>
<dbReference type="EMBL" id="MAYT01000001">
    <property type="protein sequence ID" value="OCA92332.1"/>
    <property type="molecule type" value="Genomic_DNA"/>
</dbReference>
<keyword evidence="2" id="KW-1185">Reference proteome</keyword>
<dbReference type="AlphaFoldDB" id="A0A1B9B8D6"/>
<reference evidence="2" key="1">
    <citation type="submission" date="2016-05" db="EMBL/GenBank/DDBJ databases">
        <authorList>
            <person name="Liu B."/>
            <person name="Wang J."/>
            <person name="Zhu Y."/>
            <person name="Liu G."/>
            <person name="Chen Q."/>
            <person name="Chen Z."/>
            <person name="Lan J."/>
            <person name="Che J."/>
            <person name="Ge C."/>
            <person name="Shi H."/>
            <person name="Pan Z."/>
            <person name="Liu X."/>
        </authorList>
    </citation>
    <scope>NUCLEOTIDE SEQUENCE [LARGE SCALE GENOMIC DNA]</scope>
    <source>
        <strain evidence="2">FJAT-27215</strain>
    </source>
</reference>
<evidence type="ECO:0000313" key="2">
    <source>
        <dbReference type="Proteomes" id="UP000092578"/>
    </source>
</evidence>
<evidence type="ECO:0000313" key="1">
    <source>
        <dbReference type="EMBL" id="OCA92332.1"/>
    </source>
</evidence>
<gene>
    <name evidence="1" type="ORF">A8F95_01010</name>
</gene>